<evidence type="ECO:0000256" key="7">
    <source>
        <dbReference type="ARBA" id="ARBA00023157"/>
    </source>
</evidence>
<feature type="region of interest" description="Disordered" evidence="11">
    <location>
        <begin position="155"/>
        <end position="176"/>
    </location>
</feature>
<dbReference type="InterPro" id="IPR001254">
    <property type="entry name" value="Trypsin_dom"/>
</dbReference>
<dbReference type="PROSITE" id="PS00134">
    <property type="entry name" value="TRYPSIN_HIS"/>
    <property type="match status" value="1"/>
</dbReference>
<dbReference type="PROSITE" id="PS51888">
    <property type="entry name" value="CLIP"/>
    <property type="match status" value="1"/>
</dbReference>
<dbReference type="InterPro" id="IPR001314">
    <property type="entry name" value="Peptidase_S1A"/>
</dbReference>
<dbReference type="MEROPS" id="S01.201"/>
<evidence type="ECO:0000256" key="11">
    <source>
        <dbReference type="SAM" id="MobiDB-lite"/>
    </source>
</evidence>
<dbReference type="FunFam" id="2.40.10.10:FF:000015">
    <property type="entry name" value="Atrial natriuretic peptide-converting enzyme"/>
    <property type="match status" value="1"/>
</dbReference>
<comment type="similarity">
    <text evidence="8 10">Belongs to the peptidase S1 family. CLIP subfamily.</text>
</comment>
<comment type="subcellular location">
    <subcellularLocation>
        <location evidence="1 10">Secreted</location>
    </subcellularLocation>
</comment>
<dbReference type="SUPFAM" id="SSF50494">
    <property type="entry name" value="Trypsin-like serine proteases"/>
    <property type="match status" value="1"/>
</dbReference>
<reference evidence="14" key="1">
    <citation type="submission" date="2016-12" db="EMBL/GenBank/DDBJ databases">
        <title>Phylogenetic and functional implications from a study of a clip domain serine peptidase from salmon lice, Lepeophtheirus salmonis (Copepoda, Crustacea).</title>
        <authorList>
            <person name="Skern R."/>
            <person name="Frost P."/>
            <person name="Hamre L.A."/>
            <person name="Kongshaug H."/>
            <person name="Frank N."/>
        </authorList>
    </citation>
    <scope>NUCLEOTIDE SEQUENCE</scope>
</reference>
<dbReference type="GO" id="GO:0006508">
    <property type="term" value="P:proteolysis"/>
    <property type="evidence" value="ECO:0007669"/>
    <property type="project" value="UniProtKB-KW"/>
</dbReference>
<keyword evidence="3 9" id="KW-0645">Protease</keyword>
<protein>
    <recommendedName>
        <fullName evidence="10">CLIP domain-containing serine protease</fullName>
        <ecNumber evidence="9">3.4.21.-</ecNumber>
    </recommendedName>
</protein>
<accession>Q104P2</accession>
<dbReference type="SMART" id="SM00680">
    <property type="entry name" value="CLIP"/>
    <property type="match status" value="1"/>
</dbReference>
<feature type="compositionally biased region" description="Polar residues" evidence="11">
    <location>
        <begin position="155"/>
        <end position="175"/>
    </location>
</feature>
<feature type="domain" description="Peptidase S1" evidence="12">
    <location>
        <begin position="203"/>
        <end position="464"/>
    </location>
</feature>
<evidence type="ECO:0000256" key="2">
    <source>
        <dbReference type="ARBA" id="ARBA00022525"/>
    </source>
</evidence>
<evidence type="ECO:0000256" key="5">
    <source>
        <dbReference type="ARBA" id="ARBA00022801"/>
    </source>
</evidence>
<evidence type="ECO:0000256" key="6">
    <source>
        <dbReference type="ARBA" id="ARBA00022825"/>
    </source>
</evidence>
<dbReference type="EC" id="3.4.21.-" evidence="9"/>
<comment type="domain">
    <text evidence="10">The clip domain consists of 35-55 residues which are 'knitted' together usually by 3 conserved disulfide bonds forming a clip-like compact structure.</text>
</comment>
<dbReference type="Gene3D" id="3.30.1640.30">
    <property type="match status" value="1"/>
</dbReference>
<evidence type="ECO:0000259" key="13">
    <source>
        <dbReference type="PROSITE" id="PS51888"/>
    </source>
</evidence>
<dbReference type="GO" id="GO:0004252">
    <property type="term" value="F:serine-type endopeptidase activity"/>
    <property type="evidence" value="ECO:0007669"/>
    <property type="project" value="UniProtKB-UniRule"/>
</dbReference>
<evidence type="ECO:0000313" key="14">
    <source>
        <dbReference type="EMBL" id="AAZ41365.1"/>
    </source>
</evidence>
<evidence type="ECO:0000256" key="10">
    <source>
        <dbReference type="RuleBase" id="RU366078"/>
    </source>
</evidence>
<keyword evidence="6 9" id="KW-0720">Serine protease</keyword>
<dbReference type="InterPro" id="IPR038565">
    <property type="entry name" value="CLIP_sf"/>
</dbReference>
<dbReference type="Gene3D" id="2.40.10.10">
    <property type="entry name" value="Trypsin-like serine proteases"/>
    <property type="match status" value="2"/>
</dbReference>
<dbReference type="GO" id="GO:0005576">
    <property type="term" value="C:extracellular region"/>
    <property type="evidence" value="ECO:0007669"/>
    <property type="project" value="UniProtKB-SubCell"/>
</dbReference>
<dbReference type="PANTHER" id="PTHR24252:SF7">
    <property type="entry name" value="HYALIN"/>
    <property type="match status" value="1"/>
</dbReference>
<dbReference type="CDD" id="cd00190">
    <property type="entry name" value="Tryp_SPc"/>
    <property type="match status" value="1"/>
</dbReference>
<dbReference type="Pfam" id="PF00089">
    <property type="entry name" value="Trypsin"/>
    <property type="match status" value="1"/>
</dbReference>
<feature type="signal peptide" evidence="10">
    <location>
        <begin position="1"/>
        <end position="18"/>
    </location>
</feature>
<sequence length="465" mass="50832">MKIRRILEILFLCQLANGQISFGGDTSEDRSSTTKSPSSGFITPAPEENICNAYNGLPGNCITLTECDSLFKLLKRPVPPEHIKILRKSVCKFGNRIPDVCCPIETTVIPPSTESTQTAIGPTMVPGVTMDMNETRNGETTIPMNETVEVTTKASSTTRVGSTFPGSSSTQVFSPTPSPLNIRVPIPGLDTCGHSIVKVHERIVGGKPSELHAWPWIAALGYRVSGSKDSDFLCGGTLISKRHVVTAAHCVFRRSDLSKVRLGEHDLEDENDGAQPRDYGIIKTIIHPDYHPIRFNNDIAILVLSNDVEFDHRITPICLPDLMKDSGTSGFSFGLTKQVRDRLLDAHPFVAGWGATKFRGASSSKLLEINLEIISNRECSRAFTNFRNVNVTENKLCALDQNGEKDACQGDSGGPLMTSQGSIAKSNWFLAGVVSFGYRCGVKGFPGVYTRVSEYVNWIKQETSF</sequence>
<keyword evidence="2 10" id="KW-0964">Secreted</keyword>
<dbReference type="SMART" id="SM00020">
    <property type="entry name" value="Tryp_SPc"/>
    <property type="match status" value="1"/>
</dbReference>
<name>Q104P2_LEPSM</name>
<evidence type="ECO:0000259" key="12">
    <source>
        <dbReference type="PROSITE" id="PS50240"/>
    </source>
</evidence>
<keyword evidence="7" id="KW-1015">Disulfide bond</keyword>
<dbReference type="AlphaFoldDB" id="Q104P2"/>
<evidence type="ECO:0000256" key="4">
    <source>
        <dbReference type="ARBA" id="ARBA00022729"/>
    </source>
</evidence>
<dbReference type="Pfam" id="PF12032">
    <property type="entry name" value="CLIP"/>
    <property type="match status" value="1"/>
</dbReference>
<dbReference type="PRINTS" id="PR00722">
    <property type="entry name" value="CHYMOTRYPSIN"/>
</dbReference>
<feature type="domain" description="Clip" evidence="13">
    <location>
        <begin position="50"/>
        <end position="102"/>
    </location>
</feature>
<organism evidence="14">
    <name type="scientific">Lepeophtheirus salmonis</name>
    <name type="common">Salmon louse</name>
    <name type="synonym">Caligus salmonis</name>
    <dbReference type="NCBI Taxonomy" id="72036"/>
    <lineage>
        <taxon>Eukaryota</taxon>
        <taxon>Metazoa</taxon>
        <taxon>Ecdysozoa</taxon>
        <taxon>Arthropoda</taxon>
        <taxon>Crustacea</taxon>
        <taxon>Multicrustacea</taxon>
        <taxon>Hexanauplia</taxon>
        <taxon>Copepoda</taxon>
        <taxon>Siphonostomatoida</taxon>
        <taxon>Caligidae</taxon>
        <taxon>Lepeophtheirus</taxon>
    </lineage>
</organism>
<dbReference type="PROSITE" id="PS00135">
    <property type="entry name" value="TRYPSIN_SER"/>
    <property type="match status" value="1"/>
</dbReference>
<dbReference type="PROSITE" id="PS50240">
    <property type="entry name" value="TRYPSIN_DOM"/>
    <property type="match status" value="1"/>
</dbReference>
<dbReference type="InterPro" id="IPR033116">
    <property type="entry name" value="TRYPSIN_SER"/>
</dbReference>
<dbReference type="OrthoDB" id="425190at2759"/>
<dbReference type="EMBL" id="DQ093396">
    <property type="protein sequence ID" value="AAZ41365.1"/>
    <property type="molecule type" value="mRNA"/>
</dbReference>
<proteinExistence type="evidence at transcript level"/>
<feature type="chain" id="PRO_5023967668" description="CLIP domain-containing serine protease" evidence="10">
    <location>
        <begin position="19"/>
        <end position="465"/>
    </location>
</feature>
<evidence type="ECO:0000256" key="3">
    <source>
        <dbReference type="ARBA" id="ARBA00022670"/>
    </source>
</evidence>
<evidence type="ECO:0000256" key="1">
    <source>
        <dbReference type="ARBA" id="ARBA00004613"/>
    </source>
</evidence>
<dbReference type="InterPro" id="IPR009003">
    <property type="entry name" value="Peptidase_S1_PA"/>
</dbReference>
<dbReference type="InterPro" id="IPR018114">
    <property type="entry name" value="TRYPSIN_HIS"/>
</dbReference>
<evidence type="ECO:0000256" key="8">
    <source>
        <dbReference type="ARBA" id="ARBA00024195"/>
    </source>
</evidence>
<dbReference type="PANTHER" id="PTHR24252">
    <property type="entry name" value="ACROSIN-RELATED"/>
    <property type="match status" value="1"/>
</dbReference>
<keyword evidence="5 9" id="KW-0378">Hydrolase</keyword>
<dbReference type="InterPro" id="IPR022700">
    <property type="entry name" value="CLIP"/>
</dbReference>
<evidence type="ECO:0000256" key="9">
    <source>
        <dbReference type="RuleBase" id="RU363034"/>
    </source>
</evidence>
<keyword evidence="4 10" id="KW-0732">Signal</keyword>
<dbReference type="InterPro" id="IPR043504">
    <property type="entry name" value="Peptidase_S1_PA_chymotrypsin"/>
</dbReference>